<keyword evidence="1" id="KW-0732">Signal</keyword>
<reference evidence="2" key="2">
    <citation type="journal article" date="2021" name="PeerJ">
        <title>Extensive microbial diversity within the chicken gut microbiome revealed by metagenomics and culture.</title>
        <authorList>
            <person name="Gilroy R."/>
            <person name="Ravi A."/>
            <person name="Getino M."/>
            <person name="Pursley I."/>
            <person name="Horton D.L."/>
            <person name="Alikhan N.F."/>
            <person name="Baker D."/>
            <person name="Gharbi K."/>
            <person name="Hall N."/>
            <person name="Watson M."/>
            <person name="Adriaenssens E.M."/>
            <person name="Foster-Nyarko E."/>
            <person name="Jarju S."/>
            <person name="Secka A."/>
            <person name="Antonio M."/>
            <person name="Oren A."/>
            <person name="Chaudhuri R.R."/>
            <person name="La Ragione R."/>
            <person name="Hildebrand F."/>
            <person name="Pallen M.J."/>
        </authorList>
    </citation>
    <scope>NUCLEOTIDE SEQUENCE</scope>
    <source>
        <strain evidence="2">2889</strain>
    </source>
</reference>
<dbReference type="EMBL" id="JADIMZ010000025">
    <property type="protein sequence ID" value="MBO8431989.1"/>
    <property type="molecule type" value="Genomic_DNA"/>
</dbReference>
<dbReference type="Proteomes" id="UP000823612">
    <property type="component" value="Unassembled WGS sequence"/>
</dbReference>
<name>A0A9D9H0W5_9BACT</name>
<accession>A0A9D9H0W5</accession>
<evidence type="ECO:0008006" key="4">
    <source>
        <dbReference type="Google" id="ProtNLM"/>
    </source>
</evidence>
<feature type="chain" id="PRO_5038506543" description="Lipoprotein" evidence="1">
    <location>
        <begin position="27"/>
        <end position="288"/>
    </location>
</feature>
<sequence length="288" mass="31312">MNIVVFLRRWSAVLCVLSALAFSSCAKDSGFPDDNPFGINATAENGELQPPGECVTLTTEAQFAREFHTQSLKAMKLSLVTNATKSNPITQDVAQSTLNNFLDNEGLKKDGRYANRSMWISNIQTEINRGFDAFWVVPGSFKVMPDKTIQLDNITLNATQAEVFGDVERIFLQSETAEEVLGCMGELLDCGTGFVFQAEKDTRQMVVAIAQSSIEYWQAELPEWSGMSEEELYGKRTPEQRKKIWKAILTVVLADVIGAIEGAPTGPWGAVGGAVVGSLAAGIGVMGD</sequence>
<reference evidence="2" key="1">
    <citation type="submission" date="2020-10" db="EMBL/GenBank/DDBJ databases">
        <authorList>
            <person name="Gilroy R."/>
        </authorList>
    </citation>
    <scope>NUCLEOTIDE SEQUENCE</scope>
    <source>
        <strain evidence="2">2889</strain>
    </source>
</reference>
<organism evidence="2 3">
    <name type="scientific">Candidatus Pullibacteroides excrementavium</name>
    <dbReference type="NCBI Taxonomy" id="2840905"/>
    <lineage>
        <taxon>Bacteria</taxon>
        <taxon>Pseudomonadati</taxon>
        <taxon>Bacteroidota</taxon>
        <taxon>Bacteroidia</taxon>
        <taxon>Bacteroidales</taxon>
        <taxon>Candidatus Pullibacteroides</taxon>
    </lineage>
</organism>
<protein>
    <recommendedName>
        <fullName evidence="4">Lipoprotein</fullName>
    </recommendedName>
</protein>
<evidence type="ECO:0000313" key="2">
    <source>
        <dbReference type="EMBL" id="MBO8431989.1"/>
    </source>
</evidence>
<comment type="caution">
    <text evidence="2">The sequence shown here is derived from an EMBL/GenBank/DDBJ whole genome shotgun (WGS) entry which is preliminary data.</text>
</comment>
<feature type="signal peptide" evidence="1">
    <location>
        <begin position="1"/>
        <end position="26"/>
    </location>
</feature>
<proteinExistence type="predicted"/>
<dbReference type="AlphaFoldDB" id="A0A9D9H0W5"/>
<evidence type="ECO:0000313" key="3">
    <source>
        <dbReference type="Proteomes" id="UP000823612"/>
    </source>
</evidence>
<gene>
    <name evidence="2" type="ORF">IAB08_01680</name>
</gene>
<evidence type="ECO:0000256" key="1">
    <source>
        <dbReference type="SAM" id="SignalP"/>
    </source>
</evidence>